<feature type="domain" description="Protein FecR C-terminal" evidence="3">
    <location>
        <begin position="299"/>
        <end position="367"/>
    </location>
</feature>
<dbReference type="Pfam" id="PF16344">
    <property type="entry name" value="FecR_C"/>
    <property type="match status" value="1"/>
</dbReference>
<keyword evidence="1" id="KW-1133">Transmembrane helix</keyword>
<proteinExistence type="predicted"/>
<gene>
    <name evidence="4" type="ORF">SAMN05421877_10288</name>
</gene>
<feature type="transmembrane region" description="Helical" evidence="1">
    <location>
        <begin position="69"/>
        <end position="88"/>
    </location>
</feature>
<name>A0A1H5TUX0_9SPHI</name>
<dbReference type="EMBL" id="FNUT01000002">
    <property type="protein sequence ID" value="SEF66594.1"/>
    <property type="molecule type" value="Genomic_DNA"/>
</dbReference>
<evidence type="ECO:0000259" key="3">
    <source>
        <dbReference type="Pfam" id="PF16344"/>
    </source>
</evidence>
<dbReference type="Proteomes" id="UP000236731">
    <property type="component" value="Unassembled WGS sequence"/>
</dbReference>
<evidence type="ECO:0000313" key="4">
    <source>
        <dbReference type="EMBL" id="SEF66594.1"/>
    </source>
</evidence>
<dbReference type="PANTHER" id="PTHR30273:SF2">
    <property type="entry name" value="PROTEIN FECR"/>
    <property type="match status" value="1"/>
</dbReference>
<dbReference type="RefSeq" id="WP_103905120.1">
    <property type="nucleotide sequence ID" value="NZ_CP049246.1"/>
</dbReference>
<dbReference type="GO" id="GO:0016989">
    <property type="term" value="F:sigma factor antagonist activity"/>
    <property type="evidence" value="ECO:0007669"/>
    <property type="project" value="TreeGrafter"/>
</dbReference>
<evidence type="ECO:0000259" key="2">
    <source>
        <dbReference type="Pfam" id="PF04773"/>
    </source>
</evidence>
<dbReference type="OrthoDB" id="704085at2"/>
<sequence>MKINKDIWNRYLHGQTSASENELIDAWFDYYTKETNAKTKQEEVDEVVSKLDEKILKQLEEPKVRRFNTWYLTAAASILLLVGFFTIYKLDKQDTPVDQDILPPSGANAVIVLEDNSEVELSKIKEGDTLKANGYLISKNTSGEIIYITDQAGNAPIYNTIRTKGAGTANVVLADGSHIWINSKSEIRYPIAFAADQREVRMEGEAYFEIEKDSKRPFYVRSNGQTIAVLGTKFNVNAKTKRTVTSLLEGRVAIGEFSSELGEKQKMKFPIQLQPGQGFNGNVFSFDNPEQIVDWKDGYFDFSSMNLEETCAKLSEWYDVSFSIEEGLKKRRLFGRISRQKSIKQVLNLIGQVLKINYTIEENRIYIDTIQP</sequence>
<evidence type="ECO:0000256" key="1">
    <source>
        <dbReference type="SAM" id="Phobius"/>
    </source>
</evidence>
<accession>A0A1H5TUX0</accession>
<dbReference type="Pfam" id="PF04773">
    <property type="entry name" value="FecR"/>
    <property type="match status" value="1"/>
</dbReference>
<dbReference type="InterPro" id="IPR032508">
    <property type="entry name" value="FecR_C"/>
</dbReference>
<organism evidence="4 5">
    <name type="scientific">Sphingobacterium lactis</name>
    <dbReference type="NCBI Taxonomy" id="797291"/>
    <lineage>
        <taxon>Bacteria</taxon>
        <taxon>Pseudomonadati</taxon>
        <taxon>Bacteroidota</taxon>
        <taxon>Sphingobacteriia</taxon>
        <taxon>Sphingobacteriales</taxon>
        <taxon>Sphingobacteriaceae</taxon>
        <taxon>Sphingobacterium</taxon>
    </lineage>
</organism>
<dbReference type="InterPro" id="IPR012373">
    <property type="entry name" value="Ferrdict_sens_TM"/>
</dbReference>
<reference evidence="5" key="1">
    <citation type="submission" date="2016-10" db="EMBL/GenBank/DDBJ databases">
        <authorList>
            <person name="Varghese N."/>
            <person name="Submissions S."/>
        </authorList>
    </citation>
    <scope>NUCLEOTIDE SEQUENCE [LARGE SCALE GENOMIC DNA]</scope>
    <source>
        <strain evidence="5">DSM 22361</strain>
    </source>
</reference>
<dbReference type="AlphaFoldDB" id="A0A1H5TUX0"/>
<dbReference type="InterPro" id="IPR006860">
    <property type="entry name" value="FecR"/>
</dbReference>
<dbReference type="Gene3D" id="2.60.120.1440">
    <property type="match status" value="1"/>
</dbReference>
<feature type="domain" description="FecR protein" evidence="2">
    <location>
        <begin position="160"/>
        <end position="252"/>
    </location>
</feature>
<dbReference type="PANTHER" id="PTHR30273">
    <property type="entry name" value="PERIPLASMIC SIGNAL SENSOR AND SIGMA FACTOR ACTIVATOR FECR-RELATED"/>
    <property type="match status" value="1"/>
</dbReference>
<keyword evidence="5" id="KW-1185">Reference proteome</keyword>
<keyword evidence="1" id="KW-0472">Membrane</keyword>
<keyword evidence="1" id="KW-0812">Transmembrane</keyword>
<evidence type="ECO:0000313" key="5">
    <source>
        <dbReference type="Proteomes" id="UP000236731"/>
    </source>
</evidence>
<evidence type="ECO:0008006" key="6">
    <source>
        <dbReference type="Google" id="ProtNLM"/>
    </source>
</evidence>
<dbReference type="Gene3D" id="3.55.50.30">
    <property type="match status" value="1"/>
</dbReference>
<protein>
    <recommendedName>
        <fullName evidence="6">FecR protein</fullName>
    </recommendedName>
</protein>
<dbReference type="PIRSF" id="PIRSF018266">
    <property type="entry name" value="FecR"/>
    <property type="match status" value="1"/>
</dbReference>